<dbReference type="Proteomes" id="UP000479293">
    <property type="component" value="Unassembled WGS sequence"/>
</dbReference>
<dbReference type="InterPro" id="IPR036761">
    <property type="entry name" value="TTHA0802/YceI-like_sf"/>
</dbReference>
<feature type="domain" description="Lipid/polyisoprenoid-binding YceI-like" evidence="2">
    <location>
        <begin position="28"/>
        <end position="203"/>
    </location>
</feature>
<dbReference type="InterPro" id="IPR007372">
    <property type="entry name" value="Lipid/polyisoprenoid-bd_YceI"/>
</dbReference>
<keyword evidence="4" id="KW-1185">Reference proteome</keyword>
<comment type="caution">
    <text evidence="3">The sequence shown here is derived from an EMBL/GenBank/DDBJ whole genome shotgun (WGS) entry which is preliminary data.</text>
</comment>
<protein>
    <submittedName>
        <fullName evidence="3">YceI family protein</fullName>
    </submittedName>
</protein>
<reference evidence="3 4" key="1">
    <citation type="submission" date="2019-10" db="EMBL/GenBank/DDBJ databases">
        <title>Draft Genome Sequence of Cytophagaceae sp. SJW1-29.</title>
        <authorList>
            <person name="Choi A."/>
        </authorList>
    </citation>
    <scope>NUCLEOTIDE SEQUENCE [LARGE SCALE GENOMIC DNA]</scope>
    <source>
        <strain evidence="3 4">SJW1-29</strain>
    </source>
</reference>
<gene>
    <name evidence="3" type="ORF">GBK04_23005</name>
</gene>
<proteinExistence type="predicted"/>
<accession>A0A7C9BF59</accession>
<evidence type="ECO:0000256" key="1">
    <source>
        <dbReference type="SAM" id="SignalP"/>
    </source>
</evidence>
<dbReference type="Gene3D" id="2.40.128.110">
    <property type="entry name" value="Lipid/polyisoprenoid-binding, YceI-like"/>
    <property type="match status" value="1"/>
</dbReference>
<name>A0A7C9BF59_9BACT</name>
<dbReference type="AlphaFoldDB" id="A0A7C9BF59"/>
<dbReference type="PANTHER" id="PTHR34406:SF1">
    <property type="entry name" value="PROTEIN YCEI"/>
    <property type="match status" value="1"/>
</dbReference>
<feature type="signal peptide" evidence="1">
    <location>
        <begin position="1"/>
        <end position="18"/>
    </location>
</feature>
<dbReference type="RefSeq" id="WP_152763788.1">
    <property type="nucleotide sequence ID" value="NZ_WHLY01000002.1"/>
</dbReference>
<keyword evidence="1" id="KW-0732">Signal</keyword>
<dbReference type="SUPFAM" id="SSF101874">
    <property type="entry name" value="YceI-like"/>
    <property type="match status" value="1"/>
</dbReference>
<sequence>MKKTIISAFILVSGLVWSCHTDPVSPDDYQLDEQKSVAEWKGYLRTGYFNEGAITVKSDQLKVKDGQVTGGSFTIPVSSIVNFNLPVDSLKHQLVHHLQSPDFFNMALHPNITYVIASVAPYKGSEGIAGATHLVSGELTMLGKSNPVVFPAKIGINNDQLTVDATLKVDRTKWGMAYAADSTLPAEQNILPNMDIHLKLIGKRKQETL</sequence>
<dbReference type="Pfam" id="PF04264">
    <property type="entry name" value="YceI"/>
    <property type="match status" value="1"/>
</dbReference>
<dbReference type="SMART" id="SM00867">
    <property type="entry name" value="YceI"/>
    <property type="match status" value="1"/>
</dbReference>
<dbReference type="EMBL" id="WHLY01000002">
    <property type="protein sequence ID" value="MPR36136.1"/>
    <property type="molecule type" value="Genomic_DNA"/>
</dbReference>
<feature type="chain" id="PRO_5028931334" evidence="1">
    <location>
        <begin position="19"/>
        <end position="209"/>
    </location>
</feature>
<organism evidence="3 4">
    <name type="scientific">Salmonirosea aquatica</name>
    <dbReference type="NCBI Taxonomy" id="2654236"/>
    <lineage>
        <taxon>Bacteria</taxon>
        <taxon>Pseudomonadati</taxon>
        <taxon>Bacteroidota</taxon>
        <taxon>Cytophagia</taxon>
        <taxon>Cytophagales</taxon>
        <taxon>Spirosomataceae</taxon>
        <taxon>Salmonirosea</taxon>
    </lineage>
</organism>
<dbReference type="PANTHER" id="PTHR34406">
    <property type="entry name" value="PROTEIN YCEI"/>
    <property type="match status" value="1"/>
</dbReference>
<evidence type="ECO:0000313" key="3">
    <source>
        <dbReference type="EMBL" id="MPR36136.1"/>
    </source>
</evidence>
<evidence type="ECO:0000259" key="2">
    <source>
        <dbReference type="SMART" id="SM00867"/>
    </source>
</evidence>
<evidence type="ECO:0000313" key="4">
    <source>
        <dbReference type="Proteomes" id="UP000479293"/>
    </source>
</evidence>